<keyword evidence="1" id="KW-0378">Hydrolase</keyword>
<dbReference type="EMBL" id="JAUOPB010000001">
    <property type="protein sequence ID" value="MDO6421158.1"/>
    <property type="molecule type" value="Genomic_DNA"/>
</dbReference>
<dbReference type="InterPro" id="IPR013424">
    <property type="entry name" value="Ice-binding_C"/>
</dbReference>
<name>A0AAW7X0J6_9GAMM</name>
<keyword evidence="2" id="KW-0732">Signal</keyword>
<sequence>MSYLKSVALTVMALTFSAVTNANLLVNGDFEDDVGLTGSRWGVYSSINGWQTYSGPGIEIQRNTIVAAQSGNQYVELDSHTGTDTNSVMYQTIDSLSVGASYELSFWYHARTNNGAANDNGIEVLWGDSLPGATVLDLEGYSRNSNLGWMNFSLDLVATAETMFLSFGATGLDNTLGGFIDNVSLTAVPEPGTLALFAIGAAGLLVGRRRLQS</sequence>
<dbReference type="NCBIfam" id="TIGR02595">
    <property type="entry name" value="PEP_CTERM"/>
    <property type="match status" value="1"/>
</dbReference>
<organism evidence="5 6">
    <name type="scientific">Saccharophagus degradans</name>
    <dbReference type="NCBI Taxonomy" id="86304"/>
    <lineage>
        <taxon>Bacteria</taxon>
        <taxon>Pseudomonadati</taxon>
        <taxon>Pseudomonadota</taxon>
        <taxon>Gammaproteobacteria</taxon>
        <taxon>Cellvibrionales</taxon>
        <taxon>Cellvibrionaceae</taxon>
        <taxon>Saccharophagus</taxon>
    </lineage>
</organism>
<dbReference type="Gene3D" id="2.60.120.260">
    <property type="entry name" value="Galactose-binding domain-like"/>
    <property type="match status" value="1"/>
</dbReference>
<dbReference type="InterPro" id="IPR008979">
    <property type="entry name" value="Galactose-bd-like_sf"/>
</dbReference>
<dbReference type="Pfam" id="PF07589">
    <property type="entry name" value="PEP-CTERM"/>
    <property type="match status" value="1"/>
</dbReference>
<accession>A0AAW7X0J6</accession>
<proteinExistence type="predicted"/>
<evidence type="ECO:0000313" key="5">
    <source>
        <dbReference type="EMBL" id="MDO6421158.1"/>
    </source>
</evidence>
<gene>
    <name evidence="5" type="ORF">Q4521_01600</name>
</gene>
<feature type="signal peptide" evidence="2">
    <location>
        <begin position="1"/>
        <end position="22"/>
    </location>
</feature>
<reference evidence="5" key="1">
    <citation type="submission" date="2023-07" db="EMBL/GenBank/DDBJ databases">
        <title>Genome content predicts the carbon catabolic preferences of heterotrophic bacteria.</title>
        <authorList>
            <person name="Gralka M."/>
        </authorList>
    </citation>
    <scope>NUCLEOTIDE SEQUENCE</scope>
    <source>
        <strain evidence="5">I3M17_2</strain>
    </source>
</reference>
<dbReference type="InterPro" id="IPR003305">
    <property type="entry name" value="CenC_carb-bd"/>
</dbReference>
<feature type="chain" id="PRO_5043398299" evidence="2">
    <location>
        <begin position="23"/>
        <end position="213"/>
    </location>
</feature>
<evidence type="ECO:0000313" key="6">
    <source>
        <dbReference type="Proteomes" id="UP001169760"/>
    </source>
</evidence>
<dbReference type="Proteomes" id="UP001169760">
    <property type="component" value="Unassembled WGS sequence"/>
</dbReference>
<evidence type="ECO:0000259" key="4">
    <source>
        <dbReference type="Pfam" id="PF07589"/>
    </source>
</evidence>
<protein>
    <submittedName>
        <fullName evidence="5">PEP-CTERM sorting domain-containing protein</fullName>
    </submittedName>
</protein>
<dbReference type="AlphaFoldDB" id="A0AAW7X0J6"/>
<dbReference type="RefSeq" id="WP_303490406.1">
    <property type="nucleotide sequence ID" value="NZ_JAUOPB010000001.1"/>
</dbReference>
<feature type="domain" description="Ice-binding protein C-terminal" evidence="4">
    <location>
        <begin position="187"/>
        <end position="210"/>
    </location>
</feature>
<evidence type="ECO:0000259" key="3">
    <source>
        <dbReference type="Pfam" id="PF02018"/>
    </source>
</evidence>
<feature type="domain" description="CBM-cenC" evidence="3">
    <location>
        <begin position="22"/>
        <end position="111"/>
    </location>
</feature>
<dbReference type="Pfam" id="PF02018">
    <property type="entry name" value="CBM_4_9"/>
    <property type="match status" value="1"/>
</dbReference>
<comment type="caution">
    <text evidence="5">The sequence shown here is derived from an EMBL/GenBank/DDBJ whole genome shotgun (WGS) entry which is preliminary data.</text>
</comment>
<evidence type="ECO:0000256" key="2">
    <source>
        <dbReference type="SAM" id="SignalP"/>
    </source>
</evidence>
<evidence type="ECO:0000256" key="1">
    <source>
        <dbReference type="ARBA" id="ARBA00022801"/>
    </source>
</evidence>
<dbReference type="SUPFAM" id="SSF49785">
    <property type="entry name" value="Galactose-binding domain-like"/>
    <property type="match status" value="1"/>
</dbReference>
<dbReference type="GO" id="GO:0016798">
    <property type="term" value="F:hydrolase activity, acting on glycosyl bonds"/>
    <property type="evidence" value="ECO:0007669"/>
    <property type="project" value="InterPro"/>
</dbReference>